<dbReference type="EMBL" id="CP120627">
    <property type="protein sequence ID" value="WEW56732.1"/>
    <property type="molecule type" value="Genomic_DNA"/>
</dbReference>
<evidence type="ECO:0000313" key="3">
    <source>
        <dbReference type="Proteomes" id="UP001219355"/>
    </source>
</evidence>
<evidence type="ECO:0000256" key="1">
    <source>
        <dbReference type="SAM" id="MobiDB-lite"/>
    </source>
</evidence>
<feature type="region of interest" description="Disordered" evidence="1">
    <location>
        <begin position="1"/>
        <end position="20"/>
    </location>
</feature>
<dbReference type="AlphaFoldDB" id="A0AAF0DDW8"/>
<protein>
    <submittedName>
        <fullName evidence="2">Uncharacterized protein</fullName>
    </submittedName>
</protein>
<evidence type="ECO:0000313" key="2">
    <source>
        <dbReference type="EMBL" id="WEW56732.1"/>
    </source>
</evidence>
<gene>
    <name evidence="2" type="ORF">PRK78_002181</name>
</gene>
<proteinExistence type="predicted"/>
<name>A0AAF0DDW8_9EURO</name>
<sequence length="83" mass="9183">MEQDGEDDTHPAVDAGGGVEWWPYQEEGEEEEVDTGMEVGLLPLRGLEDGLGVVKADSTYPKKKMDRGKEAAYKVVDVDQETR</sequence>
<accession>A0AAF0DDW8</accession>
<reference evidence="2" key="1">
    <citation type="submission" date="2023-03" db="EMBL/GenBank/DDBJ databases">
        <title>Emydomyces testavorans Genome Sequence.</title>
        <authorList>
            <person name="Hoyer L."/>
        </authorList>
    </citation>
    <scope>NUCLEOTIDE SEQUENCE</scope>
    <source>
        <strain evidence="2">16-2883</strain>
    </source>
</reference>
<keyword evidence="3" id="KW-1185">Reference proteome</keyword>
<organism evidence="2 3">
    <name type="scientific">Emydomyces testavorans</name>
    <dbReference type="NCBI Taxonomy" id="2070801"/>
    <lineage>
        <taxon>Eukaryota</taxon>
        <taxon>Fungi</taxon>
        <taxon>Dikarya</taxon>
        <taxon>Ascomycota</taxon>
        <taxon>Pezizomycotina</taxon>
        <taxon>Eurotiomycetes</taxon>
        <taxon>Eurotiomycetidae</taxon>
        <taxon>Onygenales</taxon>
        <taxon>Nannizziopsiaceae</taxon>
        <taxon>Emydomyces</taxon>
    </lineage>
</organism>
<dbReference type="Proteomes" id="UP001219355">
    <property type="component" value="Chromosome 1"/>
</dbReference>